<evidence type="ECO:0000313" key="3">
    <source>
        <dbReference type="Proteomes" id="UP000237631"/>
    </source>
</evidence>
<feature type="compositionally biased region" description="Basic and acidic residues" evidence="1">
    <location>
        <begin position="466"/>
        <end position="495"/>
    </location>
</feature>
<feature type="compositionally biased region" description="Polar residues" evidence="1">
    <location>
        <begin position="708"/>
        <end position="717"/>
    </location>
</feature>
<feature type="compositionally biased region" description="Polar residues" evidence="1">
    <location>
        <begin position="572"/>
        <end position="585"/>
    </location>
</feature>
<feature type="compositionally biased region" description="Polar residues" evidence="1">
    <location>
        <begin position="151"/>
        <end position="166"/>
    </location>
</feature>
<feature type="compositionally biased region" description="Acidic residues" evidence="1">
    <location>
        <begin position="426"/>
        <end position="439"/>
    </location>
</feature>
<feature type="compositionally biased region" description="Polar residues" evidence="1">
    <location>
        <begin position="863"/>
        <end position="893"/>
    </location>
</feature>
<name>A0A2S6CMA2_9PEZI</name>
<feature type="compositionally biased region" description="Basic and acidic residues" evidence="1">
    <location>
        <begin position="399"/>
        <end position="410"/>
    </location>
</feature>
<feature type="compositionally biased region" description="Polar residues" evidence="1">
    <location>
        <begin position="781"/>
        <end position="792"/>
    </location>
</feature>
<feature type="compositionally biased region" description="Polar residues" evidence="1">
    <location>
        <begin position="912"/>
        <end position="928"/>
    </location>
</feature>
<feature type="region of interest" description="Disordered" evidence="1">
    <location>
        <begin position="776"/>
        <end position="797"/>
    </location>
</feature>
<feature type="region of interest" description="Disordered" evidence="1">
    <location>
        <begin position="827"/>
        <end position="1109"/>
    </location>
</feature>
<sequence length="1434" mass="160860">MDDSLISHYEDMGSRETSPDPIVLPSSPPSGRKMRSVRKTRQSTPRKSRLSTVSRMTPSKEIVLDTPQLGPNDGSPWRIKVTVQAEQRDSPGKLVTRTTSIPLRSPSRSPTKKRKPTPKRRIVEEEDEEAEQPVAAKKHRGRKRKAAPSVEKNSAQPVSQVKQSIEQPVVEEEQNDDAFDVFGEAAALEAEQAMQAMDSSSRAQTPPNNRRASGRLSRLSAQWSNGTGRTQRLSRAREELDEALQDAVGDATYYGDLTLSRAEDFTMVSLESLQTAKEASMLHNSHLSRSHLSTVKEGLEPGEKSALSVSYLPSSPPKQAQAVQYPDHSAAKVRTSILSSWEPSLQRQGSLQSPFEPTSSARKRRKVSSPREESHADDRRVTDLRASTSSRKTGNAKETPQEQWRREREAVSQQIREANPQNVVTVDDDVDMSDEDDQQDFGPETQLDFEAGNEDAGDLWQTVASRDIEQDSHHDQLADQRTHDSQRSERVEDLFAHIPPKPLRSKIPRTWRRSSGMDFSYIDSPAHVPLAEPANERRNSTDGSGVLTPPSTDRSSEDIQEEVGTVDLQGEANDQLQSEFTQPETEGTRYQDDDVEMFDDEEEDELQQNHEMPQDTHDESSDADVEHQDTPRSNSNRDGEYAPSRNDSKSPLSEVESLDAAEQVLAQSAIHSSAKSTRQTRAPERGIMQGAFPSDVEYQPKRSRRSTSRAQDTSAQDYDNVAAENLHRSNMPQQNNTKPRRRPPRRPTADLTELLGLASSPAKPAPQQIKISEVGKPAQHLRQSTSANTHMRSANAKHDHVEANGNTQHTQEVDFASPHRLDRPAVPAHNAFISPPKLTHDPITGQLLAQPKRRGRRKKAGDQSLTETSMTDSFASSNNSLQQQETTIDSGATRSGGEQIKGRPAPRARDLSNLQQPAEKPQSSSRDLAQQGMLEQQRKDRGKAALRKSAVSRTVTHPDPVEILQSSAVKRKENHLMRQWGDEEEHAAKRRAFREPSHERPGTGISTREYHAPARSSRRGGDQEQLLRESIISRTDNITQQRHEQPQRKRFEVSYPDNEYHEKRHESGHANGHRRTISAADSNTDVPDDEGTRAPAGEESLDQEHSYEDQSTVHFEYQRSYEENLNLDSPAKIKVNFNDTMSFAEHIDQTSSWLAEARKRPALFDASTPPQPKAQVLPQPNFRPIALERPPGTPEQQSAAPLPGLNIFSKLGSALWNAVPRSKEPTEIYPENYNKAQQQHESSFATTVTTHDDSTFTTSLRSQLRSRYGVLSSTHPWTMAHQRTLHRMLNSALSYRHDTLIPSSGPLPKQVFKLVDTTISSITDYKFHFTHQHAYVVWSFFQILVDDSLVEGMKNGDVGFLGDKIARKIRGYFDPLRHGDDLVWTLEREAPEKVVHYVEGLAEKKEVIAWSFVARALGDCVGSNEILERRSAER</sequence>
<organism evidence="2 3">
    <name type="scientific">Cercospora berteroae</name>
    <dbReference type="NCBI Taxonomy" id="357750"/>
    <lineage>
        <taxon>Eukaryota</taxon>
        <taxon>Fungi</taxon>
        <taxon>Dikarya</taxon>
        <taxon>Ascomycota</taxon>
        <taxon>Pezizomycotina</taxon>
        <taxon>Dothideomycetes</taxon>
        <taxon>Dothideomycetidae</taxon>
        <taxon>Mycosphaerellales</taxon>
        <taxon>Mycosphaerellaceae</taxon>
        <taxon>Cercospora</taxon>
    </lineage>
</organism>
<gene>
    <name evidence="2" type="ORF">CBER1_07231</name>
</gene>
<feature type="region of interest" description="Disordered" evidence="1">
    <location>
        <begin position="343"/>
        <end position="748"/>
    </location>
</feature>
<feature type="compositionally biased region" description="Polar residues" evidence="1">
    <location>
        <begin position="307"/>
        <end position="322"/>
    </location>
</feature>
<feature type="compositionally biased region" description="Polar residues" evidence="1">
    <location>
        <begin position="222"/>
        <end position="233"/>
    </location>
</feature>
<feature type="compositionally biased region" description="Polar residues" evidence="1">
    <location>
        <begin position="385"/>
        <end position="398"/>
    </location>
</feature>
<proteinExistence type="predicted"/>
<feature type="compositionally biased region" description="Acidic residues" evidence="1">
    <location>
        <begin position="593"/>
        <end position="606"/>
    </location>
</feature>
<feature type="region of interest" description="Disordered" evidence="1">
    <location>
        <begin position="1"/>
        <end position="235"/>
    </location>
</feature>
<evidence type="ECO:0000256" key="1">
    <source>
        <dbReference type="SAM" id="MobiDB-lite"/>
    </source>
</evidence>
<protein>
    <submittedName>
        <fullName evidence="2">Uncharacterized protein</fullName>
    </submittedName>
</protein>
<dbReference type="EMBL" id="PNEN01000195">
    <property type="protein sequence ID" value="PPJ60849.1"/>
    <property type="molecule type" value="Genomic_DNA"/>
</dbReference>
<feature type="compositionally biased region" description="Acidic residues" evidence="1">
    <location>
        <begin position="169"/>
        <end position="179"/>
    </location>
</feature>
<feature type="region of interest" description="Disordered" evidence="1">
    <location>
        <begin position="306"/>
        <end position="328"/>
    </location>
</feature>
<dbReference type="Proteomes" id="UP000237631">
    <property type="component" value="Unassembled WGS sequence"/>
</dbReference>
<feature type="compositionally biased region" description="Basic residues" evidence="1">
    <location>
        <begin position="32"/>
        <end position="49"/>
    </location>
</feature>
<feature type="compositionally biased region" description="Polar residues" evidence="1">
    <location>
        <begin position="728"/>
        <end position="737"/>
    </location>
</feature>
<evidence type="ECO:0000313" key="2">
    <source>
        <dbReference type="EMBL" id="PPJ60849.1"/>
    </source>
</evidence>
<feature type="compositionally biased region" description="Basic and acidic residues" evidence="1">
    <location>
        <begin position="612"/>
        <end position="640"/>
    </location>
</feature>
<feature type="compositionally biased region" description="Low complexity" evidence="1">
    <location>
        <begin position="184"/>
        <end position="197"/>
    </location>
</feature>
<feature type="compositionally biased region" description="Low complexity" evidence="1">
    <location>
        <begin position="210"/>
        <end position="221"/>
    </location>
</feature>
<feature type="compositionally biased region" description="Polar residues" evidence="1">
    <location>
        <begin position="343"/>
        <end position="360"/>
    </location>
</feature>
<accession>A0A2S6CMA2</accession>
<feature type="compositionally biased region" description="Basic residues" evidence="1">
    <location>
        <begin position="110"/>
        <end position="120"/>
    </location>
</feature>
<feature type="compositionally biased region" description="Basic and acidic residues" evidence="1">
    <location>
        <begin position="1041"/>
        <end position="1068"/>
    </location>
</feature>
<feature type="compositionally biased region" description="Polar residues" evidence="1">
    <location>
        <begin position="411"/>
        <end position="420"/>
    </location>
</feature>
<reference evidence="3" key="1">
    <citation type="journal article" date="2017" name="bioRxiv">
        <title>Conservation of a gene cluster reveals novel cercosporin biosynthetic mechanisms and extends production to the genus Colletotrichum.</title>
        <authorList>
            <person name="de Jonge R."/>
            <person name="Ebert M.K."/>
            <person name="Huitt-Roehl C.R."/>
            <person name="Pal P."/>
            <person name="Suttle J.C."/>
            <person name="Spanner R.E."/>
            <person name="Neubauer J.D."/>
            <person name="Jurick W.M.II."/>
            <person name="Stott K.A."/>
            <person name="Secor G.A."/>
            <person name="Thomma B.P.H.J."/>
            <person name="Van de Peer Y."/>
            <person name="Townsend C.A."/>
            <person name="Bolton M.D."/>
        </authorList>
    </citation>
    <scope>NUCLEOTIDE SEQUENCE [LARGE SCALE GENOMIC DNA]</scope>
    <source>
        <strain evidence="3">CBS538.71</strain>
    </source>
</reference>
<feature type="compositionally biased region" description="Basic residues" evidence="1">
    <location>
        <begin position="136"/>
        <end position="146"/>
    </location>
</feature>
<feature type="compositionally biased region" description="Basic and acidic residues" evidence="1">
    <location>
        <begin position="369"/>
        <end position="383"/>
    </location>
</feature>
<keyword evidence="3" id="KW-1185">Reference proteome</keyword>
<comment type="caution">
    <text evidence="2">The sequence shown here is derived from an EMBL/GenBank/DDBJ whole genome shotgun (WGS) entry which is preliminary data.</text>
</comment>
<dbReference type="STRING" id="357750.A0A2S6CMA2"/>
<feature type="compositionally biased region" description="Basic and acidic residues" evidence="1">
    <location>
        <begin position="8"/>
        <end position="18"/>
    </location>
</feature>
<dbReference type="OrthoDB" id="3946221at2759"/>
<feature type="compositionally biased region" description="Basic residues" evidence="1">
    <location>
        <begin position="503"/>
        <end position="512"/>
    </location>
</feature>
<feature type="compositionally biased region" description="Polar residues" evidence="1">
    <location>
        <begin position="665"/>
        <end position="680"/>
    </location>
</feature>
<feature type="compositionally biased region" description="Polar residues" evidence="1">
    <location>
        <begin position="198"/>
        <end position="208"/>
    </location>
</feature>